<dbReference type="PROSITE" id="PS50181">
    <property type="entry name" value="FBOX"/>
    <property type="match status" value="1"/>
</dbReference>
<accession>A0AAN4ZHP8</accession>
<dbReference type="InterPro" id="IPR001810">
    <property type="entry name" value="F-box_dom"/>
</dbReference>
<reference evidence="3" key="1">
    <citation type="submission" date="2022-10" db="EMBL/GenBank/DDBJ databases">
        <title>Genome assembly of Pristionchus species.</title>
        <authorList>
            <person name="Yoshida K."/>
            <person name="Sommer R.J."/>
        </authorList>
    </citation>
    <scope>NUCLEOTIDE SEQUENCE [LARGE SCALE GENOMIC DNA]</scope>
    <source>
        <strain evidence="3">RS5460</strain>
    </source>
</reference>
<evidence type="ECO:0000259" key="1">
    <source>
        <dbReference type="PROSITE" id="PS50181"/>
    </source>
</evidence>
<dbReference type="Proteomes" id="UP001328107">
    <property type="component" value="Unassembled WGS sequence"/>
</dbReference>
<feature type="non-terminal residue" evidence="2">
    <location>
        <position position="204"/>
    </location>
</feature>
<proteinExistence type="predicted"/>
<sequence length="204" mass="24259">FIRPCFDLPMDLLALPESFLLKLMRIMARKDRNRLRQTSRNFEKLVAESDAGHFDYCKITYYDFPREKSSEPVLIIHIDEETFSEIEITNDGLKRFLEFSSRIFKTISMNEVRLELADYIFPLDFLRQFLSKFDVELLSFVTYSDIQLEKSRSIIVNFPKSKYSLRTYFHPEYERILSLPPMEDLKILSAHPENLPMTSESFLK</sequence>
<organism evidence="2 3">
    <name type="scientific">Pristionchus mayeri</name>
    <dbReference type="NCBI Taxonomy" id="1317129"/>
    <lineage>
        <taxon>Eukaryota</taxon>
        <taxon>Metazoa</taxon>
        <taxon>Ecdysozoa</taxon>
        <taxon>Nematoda</taxon>
        <taxon>Chromadorea</taxon>
        <taxon>Rhabditida</taxon>
        <taxon>Rhabditina</taxon>
        <taxon>Diplogasteromorpha</taxon>
        <taxon>Diplogasteroidea</taxon>
        <taxon>Neodiplogasteridae</taxon>
        <taxon>Pristionchus</taxon>
    </lineage>
</organism>
<feature type="domain" description="F-box" evidence="1">
    <location>
        <begin position="9"/>
        <end position="59"/>
    </location>
</feature>
<protein>
    <recommendedName>
        <fullName evidence="1">F-box domain-containing protein</fullName>
    </recommendedName>
</protein>
<keyword evidence="3" id="KW-1185">Reference proteome</keyword>
<name>A0AAN4ZHP8_9BILA</name>
<comment type="caution">
    <text evidence="2">The sequence shown here is derived from an EMBL/GenBank/DDBJ whole genome shotgun (WGS) entry which is preliminary data.</text>
</comment>
<dbReference type="EMBL" id="BTRK01000003">
    <property type="protein sequence ID" value="GMR41011.1"/>
    <property type="molecule type" value="Genomic_DNA"/>
</dbReference>
<gene>
    <name evidence="2" type="ORF">PMAYCL1PPCAC_11206</name>
</gene>
<dbReference type="AlphaFoldDB" id="A0AAN4ZHP8"/>
<dbReference type="Pfam" id="PF00646">
    <property type="entry name" value="F-box"/>
    <property type="match status" value="1"/>
</dbReference>
<evidence type="ECO:0000313" key="3">
    <source>
        <dbReference type="Proteomes" id="UP001328107"/>
    </source>
</evidence>
<evidence type="ECO:0000313" key="2">
    <source>
        <dbReference type="EMBL" id="GMR41011.1"/>
    </source>
</evidence>
<feature type="non-terminal residue" evidence="2">
    <location>
        <position position="1"/>
    </location>
</feature>